<feature type="compositionally biased region" description="Low complexity" evidence="7">
    <location>
        <begin position="140"/>
        <end position="151"/>
    </location>
</feature>
<dbReference type="FunFam" id="2.70.70.10:FF:000006">
    <property type="entry name" value="M23 family peptidase"/>
    <property type="match status" value="1"/>
</dbReference>
<evidence type="ECO:0000256" key="3">
    <source>
        <dbReference type="ARBA" id="ARBA00022723"/>
    </source>
</evidence>
<keyword evidence="2" id="KW-0645">Protease</keyword>
<evidence type="ECO:0000256" key="7">
    <source>
        <dbReference type="SAM" id="MobiDB-lite"/>
    </source>
</evidence>
<keyword evidence="3" id="KW-0479">Metal-binding</keyword>
<evidence type="ECO:0000256" key="2">
    <source>
        <dbReference type="ARBA" id="ARBA00022670"/>
    </source>
</evidence>
<dbReference type="InterPro" id="IPR016047">
    <property type="entry name" value="M23ase_b-sheet_dom"/>
</dbReference>
<keyword evidence="8" id="KW-1133">Transmembrane helix</keyword>
<dbReference type="AlphaFoldDB" id="A0A387FP03"/>
<keyword evidence="5" id="KW-0862">Zinc</keyword>
<evidence type="ECO:0000313" key="10">
    <source>
        <dbReference type="EMBL" id="AYG59267.1"/>
    </source>
</evidence>
<gene>
    <name evidence="10" type="ORF">CCGE525_11045</name>
</gene>
<name>A0A387FP03_9HYPH</name>
<evidence type="ECO:0000313" key="11">
    <source>
        <dbReference type="Proteomes" id="UP000282195"/>
    </source>
</evidence>
<feature type="transmembrane region" description="Helical" evidence="8">
    <location>
        <begin position="35"/>
        <end position="60"/>
    </location>
</feature>
<sequence length="455" mass="48830">MTAKPQNRVFGKQKRQHTIIVASGDTVRHMTVRPWMTALAVCIVGVFSIGYLLATSYLVLRDDLIGATMARQARMQYDYEDRIAALRAQVDRVTSRQLLDQQVVEEKVDKLMEQQQALSSRHGKLDALLDRAENSGLMNKDAPPGASAAAAKGDHADKGDHAELTGGLKSIEKLLSSGRPADATPDNSTLAYVPAPETVADRADRVFSRVTLSLKHIEQDQLTRVQHLTTGASETADDIQSIMQNVGVKVPTVMASADIKGNDPASDDGGVGGPYVAPENVDQFDQSMADLDTALTRLETVRGAAESLPFRNPAPGKLITSPFGNRKDPFFGKLALHTGTDFHFGPGEKVKATAPGRVVSAGWAGGYGNMVEIDHGDGISTRYGHMAEILVKVGDTVKTGDSIGLAGSTGRSTGTHLHYEVRENGRPIDPMYFINAGSKLASYINGLSTISPREL</sequence>
<keyword evidence="4" id="KW-0378">Hydrolase</keyword>
<dbReference type="Gene3D" id="2.70.70.10">
    <property type="entry name" value="Glucose Permease (Domain IIA)"/>
    <property type="match status" value="1"/>
</dbReference>
<dbReference type="GO" id="GO:0004222">
    <property type="term" value="F:metalloendopeptidase activity"/>
    <property type="evidence" value="ECO:0007669"/>
    <property type="project" value="TreeGrafter"/>
</dbReference>
<keyword evidence="6" id="KW-0482">Metalloprotease</keyword>
<proteinExistence type="predicted"/>
<dbReference type="InterPro" id="IPR011055">
    <property type="entry name" value="Dup_hybrid_motif"/>
</dbReference>
<dbReference type="CDD" id="cd12797">
    <property type="entry name" value="M23_peptidase"/>
    <property type="match status" value="1"/>
</dbReference>
<dbReference type="KEGG" id="rjg:CCGE525_11045"/>
<dbReference type="GO" id="GO:0006508">
    <property type="term" value="P:proteolysis"/>
    <property type="evidence" value="ECO:0007669"/>
    <property type="project" value="UniProtKB-KW"/>
</dbReference>
<evidence type="ECO:0000256" key="5">
    <source>
        <dbReference type="ARBA" id="ARBA00022833"/>
    </source>
</evidence>
<dbReference type="InterPro" id="IPR050570">
    <property type="entry name" value="Cell_wall_metabolism_enzyme"/>
</dbReference>
<feature type="domain" description="M23ase beta-sheet core" evidence="9">
    <location>
        <begin position="336"/>
        <end position="430"/>
    </location>
</feature>
<dbReference type="EMBL" id="CP032694">
    <property type="protein sequence ID" value="AYG59267.1"/>
    <property type="molecule type" value="Genomic_DNA"/>
</dbReference>
<dbReference type="OrthoDB" id="9805070at2"/>
<comment type="cofactor">
    <cofactor evidence="1">
        <name>Zn(2+)</name>
        <dbReference type="ChEBI" id="CHEBI:29105"/>
    </cofactor>
</comment>
<evidence type="ECO:0000259" key="9">
    <source>
        <dbReference type="Pfam" id="PF01551"/>
    </source>
</evidence>
<dbReference type="PANTHER" id="PTHR21666:SF288">
    <property type="entry name" value="CELL DIVISION PROTEIN YTFB"/>
    <property type="match status" value="1"/>
</dbReference>
<reference evidence="10 11" key="1">
    <citation type="submission" date="2018-10" db="EMBL/GenBank/DDBJ databases">
        <title>Rhizobium etli, R. leguminosarum and a new Rhizobium genospecies from Phaseolus dumosus.</title>
        <authorList>
            <person name="Ramirez-Puebla S.T."/>
            <person name="Rogel-Hernandez M.A."/>
            <person name="Guerrero G."/>
            <person name="Ormeno-Orrillo E."/>
            <person name="Martinez-Romero J.C."/>
            <person name="Negrete-Yankelevich S."/>
            <person name="Martinez-Romero E."/>
        </authorList>
    </citation>
    <scope>NUCLEOTIDE SEQUENCE [LARGE SCALE GENOMIC DNA]</scope>
    <source>
        <strain evidence="10 11">CCGE525</strain>
    </source>
</reference>
<evidence type="ECO:0000256" key="4">
    <source>
        <dbReference type="ARBA" id="ARBA00022801"/>
    </source>
</evidence>
<organism evidence="10 11">
    <name type="scientific">Rhizobium jaguaris</name>
    <dbReference type="NCBI Taxonomy" id="1312183"/>
    <lineage>
        <taxon>Bacteria</taxon>
        <taxon>Pseudomonadati</taxon>
        <taxon>Pseudomonadota</taxon>
        <taxon>Alphaproteobacteria</taxon>
        <taxon>Hyphomicrobiales</taxon>
        <taxon>Rhizobiaceae</taxon>
        <taxon>Rhizobium/Agrobacterium group</taxon>
        <taxon>Rhizobium</taxon>
    </lineage>
</organism>
<evidence type="ECO:0000256" key="8">
    <source>
        <dbReference type="SAM" id="Phobius"/>
    </source>
</evidence>
<dbReference type="Proteomes" id="UP000282195">
    <property type="component" value="Chromosome"/>
</dbReference>
<feature type="compositionally biased region" description="Basic and acidic residues" evidence="7">
    <location>
        <begin position="152"/>
        <end position="161"/>
    </location>
</feature>
<keyword evidence="8" id="KW-0472">Membrane</keyword>
<dbReference type="GO" id="GO:0046872">
    <property type="term" value="F:metal ion binding"/>
    <property type="evidence" value="ECO:0007669"/>
    <property type="project" value="UniProtKB-KW"/>
</dbReference>
<evidence type="ECO:0000256" key="1">
    <source>
        <dbReference type="ARBA" id="ARBA00001947"/>
    </source>
</evidence>
<accession>A0A387FP03</accession>
<keyword evidence="8" id="KW-0812">Transmembrane</keyword>
<feature type="region of interest" description="Disordered" evidence="7">
    <location>
        <begin position="135"/>
        <end position="161"/>
    </location>
</feature>
<protein>
    <submittedName>
        <fullName evidence="10">M23 family peptidase</fullName>
    </submittedName>
</protein>
<dbReference type="Pfam" id="PF01551">
    <property type="entry name" value="Peptidase_M23"/>
    <property type="match status" value="1"/>
</dbReference>
<keyword evidence="11" id="KW-1185">Reference proteome</keyword>
<evidence type="ECO:0000256" key="6">
    <source>
        <dbReference type="ARBA" id="ARBA00023049"/>
    </source>
</evidence>
<dbReference type="PANTHER" id="PTHR21666">
    <property type="entry name" value="PEPTIDASE-RELATED"/>
    <property type="match status" value="1"/>
</dbReference>
<dbReference type="SUPFAM" id="SSF51261">
    <property type="entry name" value="Duplicated hybrid motif"/>
    <property type="match status" value="1"/>
</dbReference>